<evidence type="ECO:0000256" key="6">
    <source>
        <dbReference type="ARBA" id="ARBA00022989"/>
    </source>
</evidence>
<feature type="transmembrane region" description="Helical" evidence="9">
    <location>
        <begin position="50"/>
        <end position="67"/>
    </location>
</feature>
<evidence type="ECO:0000313" key="12">
    <source>
        <dbReference type="Proteomes" id="UP000826014"/>
    </source>
</evidence>
<evidence type="ECO:0000256" key="2">
    <source>
        <dbReference type="ARBA" id="ARBA00008034"/>
    </source>
</evidence>
<keyword evidence="6 9" id="KW-1133">Transmembrane helix</keyword>
<feature type="domain" description="Iron dependent repressor metal binding and dimerisation" evidence="10">
    <location>
        <begin position="369"/>
        <end position="436"/>
    </location>
</feature>
<dbReference type="Proteomes" id="UP000826014">
    <property type="component" value="Chromosome"/>
</dbReference>
<evidence type="ECO:0000256" key="9">
    <source>
        <dbReference type="SAM" id="Phobius"/>
    </source>
</evidence>
<evidence type="ECO:0000256" key="3">
    <source>
        <dbReference type="ARBA" id="ARBA00022448"/>
    </source>
</evidence>
<feature type="transmembrane region" description="Helical" evidence="9">
    <location>
        <begin position="105"/>
        <end position="125"/>
    </location>
</feature>
<dbReference type="InterPro" id="IPR022689">
    <property type="entry name" value="Iron_dep_repressor"/>
</dbReference>
<feature type="transmembrane region" description="Helical" evidence="9">
    <location>
        <begin position="236"/>
        <end position="257"/>
    </location>
</feature>
<evidence type="ECO:0000256" key="1">
    <source>
        <dbReference type="ARBA" id="ARBA00004429"/>
    </source>
</evidence>
<feature type="transmembrane region" description="Helical" evidence="9">
    <location>
        <begin position="73"/>
        <end position="93"/>
    </location>
</feature>
<keyword evidence="12" id="KW-1185">Reference proteome</keyword>
<dbReference type="Pfam" id="PF02742">
    <property type="entry name" value="Fe_dep_repr_C"/>
    <property type="match status" value="1"/>
</dbReference>
<evidence type="ECO:0000256" key="4">
    <source>
        <dbReference type="ARBA" id="ARBA00022475"/>
    </source>
</evidence>
<comment type="subcellular location">
    <subcellularLocation>
        <location evidence="1">Cell inner membrane</location>
        <topology evidence="1">Multi-pass membrane protein</topology>
    </subcellularLocation>
    <subcellularLocation>
        <location evidence="8">Cell membrane</location>
        <topology evidence="8">Multi-pass membrane protein</topology>
    </subcellularLocation>
</comment>
<dbReference type="Gene3D" id="1.10.10.10">
    <property type="entry name" value="Winged helix-like DNA-binding domain superfamily/Winged helix DNA-binding domain"/>
    <property type="match status" value="1"/>
</dbReference>
<dbReference type="InterPro" id="IPR036388">
    <property type="entry name" value="WH-like_DNA-bd_sf"/>
</dbReference>
<organism evidence="11 12">
    <name type="scientific">Candidatus Rhabdochlamydia oedothoracis</name>
    <dbReference type="NCBI Taxonomy" id="2720720"/>
    <lineage>
        <taxon>Bacteria</taxon>
        <taxon>Pseudomonadati</taxon>
        <taxon>Chlamydiota</taxon>
        <taxon>Chlamydiia</taxon>
        <taxon>Parachlamydiales</taxon>
        <taxon>Candidatus Rhabdochlamydiaceae</taxon>
        <taxon>Candidatus Rhabdochlamydia</taxon>
    </lineage>
</organism>
<feature type="transmembrane region" description="Helical" evidence="9">
    <location>
        <begin position="277"/>
        <end position="299"/>
    </location>
</feature>
<accession>A0ABX8V828</accession>
<name>A0ABX8V828_9BACT</name>
<proteinExistence type="inferred from homology"/>
<dbReference type="RefSeq" id="WP_245397505.1">
    <property type="nucleotide sequence ID" value="NZ_CP075587.1"/>
</dbReference>
<dbReference type="SUPFAM" id="SSF81345">
    <property type="entry name" value="ABC transporter involved in vitamin B12 uptake, BtuC"/>
    <property type="match status" value="1"/>
</dbReference>
<comment type="similarity">
    <text evidence="2 8">Belongs to the ABC-3 integral membrane protein family.</text>
</comment>
<dbReference type="SUPFAM" id="SSF47979">
    <property type="entry name" value="Iron-dependent repressor protein, dimerization domain"/>
    <property type="match status" value="1"/>
</dbReference>
<feature type="transmembrane region" description="Helical" evidence="9">
    <location>
        <begin position="20"/>
        <end position="38"/>
    </location>
</feature>
<evidence type="ECO:0000313" key="11">
    <source>
        <dbReference type="EMBL" id="QYF49180.1"/>
    </source>
</evidence>
<dbReference type="InterPro" id="IPR036421">
    <property type="entry name" value="Fe_dep_repressor_sf"/>
</dbReference>
<evidence type="ECO:0000256" key="8">
    <source>
        <dbReference type="RuleBase" id="RU003943"/>
    </source>
</evidence>
<dbReference type="PANTHER" id="PTHR30477">
    <property type="entry name" value="ABC-TRANSPORTER METAL-BINDING PROTEIN"/>
    <property type="match status" value="1"/>
</dbReference>
<keyword evidence="7 9" id="KW-0472">Membrane</keyword>
<sequence>MILSSVWQFFSDPVLQAPTIASMLMCLSSAIVGVIVLMRKRSLLGEALSHAAYPGVILSLLFLSTFFPGQYDLVSLSVLVGGFISACIGLWFLEKMQKLTRVKDDGALCFILSSFFGIGVLFASRMQTTNVIYYKMAQMFLYGQVATMTQSHIWIYAGLTLVVIAIILLCYRPIILVLFDRDFSRVLNTSVRLIETILFFLLVLAIVIGIRSVGVVLMSGMLIAPSVAARQWSNRLSKIFILSAIFGAVSGFLGNYLSFEVPKWFGNERFSFPTGPMILLVAIFLAFFSLLFSPTRGFAFRLWRIARFRWNCKEENLLKLLWKLQLQEGLSKKEIQAKSSLSYVHTTLLLGYLKQQGWLKKIDFKYNLTSDGVQRAARVIRLHRLWEAYLVYLGQGIEKVHRSAEGMEHIISPEIEAQLTELLNDPKQDPHSQPIPARETTL</sequence>
<dbReference type="PANTHER" id="PTHR30477:SF3">
    <property type="entry name" value="METAL TRANSPORT SYSTEM MEMBRANE PROTEIN CT_069-RELATED"/>
    <property type="match status" value="1"/>
</dbReference>
<dbReference type="InterPro" id="IPR001367">
    <property type="entry name" value="Fe_dep_repressor"/>
</dbReference>
<dbReference type="SMART" id="SM00529">
    <property type="entry name" value="HTH_DTXR"/>
    <property type="match status" value="1"/>
</dbReference>
<reference evidence="11 12" key="1">
    <citation type="journal article" date="2022" name="bioRxiv">
        <title>Ecology and evolution of chlamydial symbionts of arthropods.</title>
        <authorList>
            <person name="Halter T."/>
            <person name="Koestlbacher S."/>
            <person name="Collingro A."/>
            <person name="Sixt B.S."/>
            <person name="Toenshoff E.R."/>
            <person name="Hendrickx F."/>
            <person name="Kostanjsek R."/>
            <person name="Horn M."/>
        </authorList>
    </citation>
    <scope>NUCLEOTIDE SEQUENCE [LARGE SCALE GENOMIC DNA]</scope>
    <source>
        <strain evidence="11">W744xW776</strain>
    </source>
</reference>
<evidence type="ECO:0000259" key="10">
    <source>
        <dbReference type="Pfam" id="PF02742"/>
    </source>
</evidence>
<feature type="transmembrane region" description="Helical" evidence="9">
    <location>
        <begin position="154"/>
        <end position="179"/>
    </location>
</feature>
<dbReference type="InterPro" id="IPR001626">
    <property type="entry name" value="ABC_TroCD"/>
</dbReference>
<evidence type="ECO:0000256" key="5">
    <source>
        <dbReference type="ARBA" id="ARBA00022692"/>
    </source>
</evidence>
<keyword evidence="5 8" id="KW-0812">Transmembrane</keyword>
<keyword evidence="4" id="KW-1003">Cell membrane</keyword>
<dbReference type="InterPro" id="IPR037294">
    <property type="entry name" value="ABC_BtuC-like"/>
</dbReference>
<evidence type="ECO:0000256" key="7">
    <source>
        <dbReference type="ARBA" id="ARBA00023136"/>
    </source>
</evidence>
<feature type="transmembrane region" description="Helical" evidence="9">
    <location>
        <begin position="199"/>
        <end position="224"/>
    </location>
</feature>
<protein>
    <submittedName>
        <fullName evidence="11">Manganese transport system membrane protein MntC</fullName>
    </submittedName>
</protein>
<keyword evidence="3 8" id="KW-0813">Transport</keyword>
<dbReference type="Pfam" id="PF00950">
    <property type="entry name" value="ABC-3"/>
    <property type="match status" value="1"/>
</dbReference>
<gene>
    <name evidence="11" type="ORF">RHABOEDO_001466</name>
</gene>
<dbReference type="CDD" id="cd06550">
    <property type="entry name" value="TM_ABC_iron-siderophores_like"/>
    <property type="match status" value="1"/>
</dbReference>
<dbReference type="EMBL" id="CP075587">
    <property type="protein sequence ID" value="QYF49180.1"/>
    <property type="molecule type" value="Genomic_DNA"/>
</dbReference>
<dbReference type="Gene3D" id="1.10.3470.10">
    <property type="entry name" value="ABC transporter involved in vitamin B12 uptake, BtuC"/>
    <property type="match status" value="1"/>
</dbReference>